<dbReference type="InterPro" id="IPR027417">
    <property type="entry name" value="P-loop_NTPase"/>
</dbReference>
<evidence type="ECO:0000313" key="3">
    <source>
        <dbReference type="Proteomes" id="UP000242222"/>
    </source>
</evidence>
<protein>
    <recommendedName>
        <fullName evidence="4">TerL protein</fullName>
    </recommendedName>
</protein>
<feature type="region of interest" description="Disordered" evidence="1">
    <location>
        <begin position="396"/>
        <end position="419"/>
    </location>
</feature>
<dbReference type="AlphaFoldDB" id="A0A1I4ZES5"/>
<evidence type="ECO:0008006" key="4">
    <source>
        <dbReference type="Google" id="ProtNLM"/>
    </source>
</evidence>
<evidence type="ECO:0000313" key="2">
    <source>
        <dbReference type="EMBL" id="SFN48687.1"/>
    </source>
</evidence>
<dbReference type="RefSeq" id="WP_092878586.1">
    <property type="nucleotide sequence ID" value="NZ_FOVC01000008.1"/>
</dbReference>
<gene>
    <name evidence="2" type="ORF">SAMN05216516_108139</name>
</gene>
<dbReference type="Proteomes" id="UP000242222">
    <property type="component" value="Unassembled WGS sequence"/>
</dbReference>
<evidence type="ECO:0000256" key="1">
    <source>
        <dbReference type="SAM" id="MobiDB-lite"/>
    </source>
</evidence>
<dbReference type="Gene3D" id="3.40.50.300">
    <property type="entry name" value="P-loop containing nucleotide triphosphate hydrolases"/>
    <property type="match status" value="1"/>
</dbReference>
<name>A0A1I4ZES5_9GAMM</name>
<organism evidence="2 3">
    <name type="scientific">Izhakiella capsodis</name>
    <dbReference type="NCBI Taxonomy" id="1367852"/>
    <lineage>
        <taxon>Bacteria</taxon>
        <taxon>Pseudomonadati</taxon>
        <taxon>Pseudomonadota</taxon>
        <taxon>Gammaproteobacteria</taxon>
        <taxon>Enterobacterales</taxon>
        <taxon>Erwiniaceae</taxon>
        <taxon>Izhakiella</taxon>
    </lineage>
</organism>
<accession>A0A1I4ZES5</accession>
<dbReference type="EMBL" id="FOVC01000008">
    <property type="protein sequence ID" value="SFN48687.1"/>
    <property type="molecule type" value="Genomic_DNA"/>
</dbReference>
<dbReference type="STRING" id="1367852.SAMN05216516_108139"/>
<dbReference type="OrthoDB" id="5684611at2"/>
<dbReference type="Gene3D" id="3.30.420.240">
    <property type="match status" value="1"/>
</dbReference>
<reference evidence="3" key="1">
    <citation type="submission" date="2016-10" db="EMBL/GenBank/DDBJ databases">
        <authorList>
            <person name="Varghese N."/>
            <person name="Submissions S."/>
        </authorList>
    </citation>
    <scope>NUCLEOTIDE SEQUENCE [LARGE SCALE GENOMIC DNA]</scope>
    <source>
        <strain evidence="3">N6PO6</strain>
    </source>
</reference>
<sequence>MPIPFPFDFRNPDYTQVFEWRMERLQRIRQNPGTLPAMKAFYRDNPAQFIIDWGMTVDPRNVERGLPARIPFLLFPKQEEWVQWFVEHWRTSKPGITEKTRDMGMSWLTVGMAASLCLFNRGIIAGFGSRKEEYVDKIGSPKSLFDKARNFIGLLPEEFRGGWNPKAHAPHMRILFPENDSAMTGEAGDGIGRGDRTSFYIVDESAFLERPYLVDASLSATTNCRQDISTPNGMANSFAERRHSGKVDVFTFHWRDDPRKDDAWYKKQCEELDPVTVAQEIDINYSASVEGVLIPSAWVQAAIDAHIHLGIQPTGQRMGALDVADEGKDTNAFSSRHGFLLEDIEEWSGKGDDIFGTVQKAFSICDQRRLEMYRFDSDGLGAGARGDARVINEQRKERRERQITATPYRGSGSPANPEEEAVQGEYGQKGRLNKDFFANAKAQGWWRLRTLFRNTYRAVEKGMPYKADEIISISSTLVLKNKLIVELSQPTYSVNGVGKIVVDKKPDGTKSPNLADSVMIAYAPMEVTSMDIWDLLARGKYGS</sequence>
<proteinExistence type="predicted"/>
<keyword evidence="3" id="KW-1185">Reference proteome</keyword>